<accession>A0A140KMW6</accession>
<dbReference type="PANTHER" id="PTHR19446">
    <property type="entry name" value="REVERSE TRANSCRIPTASES"/>
    <property type="match status" value="1"/>
</dbReference>
<feature type="region of interest" description="Disordered" evidence="1">
    <location>
        <begin position="23"/>
        <end position="129"/>
    </location>
</feature>
<feature type="compositionally biased region" description="Polar residues" evidence="1">
    <location>
        <begin position="91"/>
        <end position="101"/>
    </location>
</feature>
<name>A0A140KMW6_9BASI</name>
<dbReference type="InterPro" id="IPR043502">
    <property type="entry name" value="DNA/RNA_pol_sf"/>
</dbReference>
<feature type="compositionally biased region" description="Polar residues" evidence="1">
    <location>
        <begin position="64"/>
        <end position="73"/>
    </location>
</feature>
<protein>
    <submittedName>
        <fullName evidence="3">Related to Retrovirus-related POL polyprotein</fullName>
    </submittedName>
</protein>
<gene>
    <name evidence="3" type="ORF">SPSC_03457</name>
</gene>
<proteinExistence type="predicted"/>
<evidence type="ECO:0000313" key="3">
    <source>
        <dbReference type="EMBL" id="CDR87620.1"/>
    </source>
</evidence>
<feature type="compositionally biased region" description="Low complexity" evidence="1">
    <location>
        <begin position="37"/>
        <end position="63"/>
    </location>
</feature>
<dbReference type="SUPFAM" id="SSF56219">
    <property type="entry name" value="DNase I-like"/>
    <property type="match status" value="1"/>
</dbReference>
<dbReference type="InterPro" id="IPR000477">
    <property type="entry name" value="RT_dom"/>
</dbReference>
<dbReference type="OrthoDB" id="3047174at2759"/>
<sequence length="1367" mass="154118">MPSGPSLSASSYEASASIWGPTAARSQFMSQQGPLGQQQRSSPDIQQQGPLGQPQQGALVPQQHGHNSSSSRGTVRPAEGGPNVGRPPKQGPSNNQSSFFNTPAEATGVIARPTITPKTSRLVTEEHGDRGQQSCTAIKLCTASLPLLPNSLAGHLLTKLLLSACIFSSLRSPLQVFPVFIDPQPPADPPDDVEQTAPIPMDLAADDARGSSALDAIRFPSSRILHPIVSVEGQAAPVSSLTVARQPVARLTRLVHQAVPTSVMEERQEQYKIEAWCLQEWRSYRNAITLEWVEDQFHYGERLYAGYNTAIVVVNREWQIIGETRHAERASRITVQIPGNSKPWTILNVYLPATVQGRKQFFEVPSFARDLLLDDLDAEALQQTIVLGDFNEIQWKHGLAGENGQVDWINKAEQLGVGSHIDHVFIDELQLAQIADVLHVIEPGASDHCIVILVGKEQLGTAANEQEPSQVRTWWVLSRLATHVPAFCQRVVQHLQDVPTSTTAQDWKDHLNRVQLALFREARYKLPRTVHNEQSILRMWRYLDNVVSKDNLDTVLSVARLYETSRWAMFPEEKLDILRLQPDIPIFPKKHSPPSSVPIPAETVSDFFRDLYKQVVHASLTWSRRCDAFLRSSNVEFDDKSTMHSKSPSERESFYAFLTRCLNHVITEGGMFKSLTKAKLLFKNKPGMRRNNVNDYRLIAVLNCDLRLIHSSLARRIHDQLVRVLPWNQTGFLKQRHSSSSTIRLFILAEANRDRLLCRLGVHISQDQQKAYDKVHREWVRKTLLHAGCPDQLLRLFDALTGDTSTVIQVDGGFTSNIKLARGLLQGVPSSVILYLLAYQPMLDKWTASKGGIRIVLNGNEHLLSSCSYADNSDFFLGGPQDLHTFEKIRRDFDELSGSALNVQESSARLFNNGSGEEHWFKQSETPYIRLDGAPTAEQMEQLDKADRGTLWLIRKHVNVFSVAHLVQTYGYSKVWLMFEGPVERRGISRVMLPRRRSQFRDGNGLFFRNEILHHPKKLGGIGLVDFQAMIDARMIFTFTTALTGEDESLSRLVADYLVHYYKKYWLRPFCTILAAPTVTTLSRLKGDSVTSSRALAVLHELKLDVQKADIDWDALSPNEVAALPFLNDNYSFYSSTPLDEEQRTYLSFCGISSFGDFLWVHKNTAPRSSDDLLAVLSCPSLYDVKAYMDNKLYNEYFGMSAVFKKRITSAFQALRNKWPSIIQSWPAQLRSKLLAFLITRGLNDAPFRRLPNLHPVVGTSTLVPPWRVLTIAGKPLVTYRPKDGRAFLLPQYVLRPGVDAGRGPDNQHSSVDVWVDVVDPSDEGHVGAVSPRLWRVQLEWQEVWPEVHRYILPGKARQTWWYVLWG</sequence>
<evidence type="ECO:0000259" key="2">
    <source>
        <dbReference type="Pfam" id="PF00078"/>
    </source>
</evidence>
<dbReference type="EMBL" id="LK056667">
    <property type="protein sequence ID" value="CDR87620.1"/>
    <property type="molecule type" value="Genomic_DNA"/>
</dbReference>
<evidence type="ECO:0000256" key="1">
    <source>
        <dbReference type="SAM" id="MobiDB-lite"/>
    </source>
</evidence>
<dbReference type="InterPro" id="IPR036691">
    <property type="entry name" value="Endo/exonu/phosph_ase_sf"/>
</dbReference>
<feature type="compositionally biased region" description="Polar residues" evidence="1">
    <location>
        <begin position="24"/>
        <end position="36"/>
    </location>
</feature>
<dbReference type="Gene3D" id="3.60.10.10">
    <property type="entry name" value="Endonuclease/exonuclease/phosphatase"/>
    <property type="match status" value="1"/>
</dbReference>
<dbReference type="Pfam" id="PF00078">
    <property type="entry name" value="RVT_1"/>
    <property type="match status" value="1"/>
</dbReference>
<dbReference type="SUPFAM" id="SSF56672">
    <property type="entry name" value="DNA/RNA polymerases"/>
    <property type="match status" value="1"/>
</dbReference>
<reference evidence="3" key="1">
    <citation type="submission" date="2014-06" db="EMBL/GenBank/DDBJ databases">
        <authorList>
            <person name="Ju J."/>
            <person name="Zhang J."/>
        </authorList>
    </citation>
    <scope>NUCLEOTIDE SEQUENCE</scope>
    <source>
        <strain evidence="3">SscI8</strain>
    </source>
</reference>
<organism evidence="3">
    <name type="scientific">Sporisorium scitamineum</name>
    <dbReference type="NCBI Taxonomy" id="49012"/>
    <lineage>
        <taxon>Eukaryota</taxon>
        <taxon>Fungi</taxon>
        <taxon>Dikarya</taxon>
        <taxon>Basidiomycota</taxon>
        <taxon>Ustilaginomycotina</taxon>
        <taxon>Ustilaginomycetes</taxon>
        <taxon>Ustilaginales</taxon>
        <taxon>Ustilaginaceae</taxon>
        <taxon>Sporisorium</taxon>
    </lineage>
</organism>
<feature type="domain" description="Reverse transcriptase" evidence="2">
    <location>
        <begin position="693"/>
        <end position="873"/>
    </location>
</feature>